<dbReference type="RefSeq" id="WP_046233772.1">
    <property type="nucleotide sequence ID" value="NZ_FONN01000022.1"/>
</dbReference>
<dbReference type="Pfam" id="PF01261">
    <property type="entry name" value="AP_endonuc_2"/>
    <property type="match status" value="1"/>
</dbReference>
<sequence length="282" mass="30860">MKKGINIWSFKNDTTIASCIQTAKKAGFDGIELSLNGTGELSLAATDQEIRDIKARLEEAELEIAGLATGLYWDYAMTSANPETQSKAIDICKKQLELAAALGVDTILVIPGAVGVDFILGSEVTDYEYAYNRAQESIAKLVPFAESANVSIGIENVWNKFLLSPLELRGFIDSFGSSYVGSYFDVGNVVQNGYPEQWVRILGNRIKKVHFKDYRRQAGGLHGFVDLLAGDVNYPAVMEALQAIGYDNYVTAEMIPPYTHHAEQIIFNTSKAMDAILGRGNA</sequence>
<dbReference type="Proteomes" id="UP000183410">
    <property type="component" value="Unassembled WGS sequence"/>
</dbReference>
<reference evidence="5" key="1">
    <citation type="submission" date="2016-10" db="EMBL/GenBank/DDBJ databases">
        <authorList>
            <person name="Varghese N."/>
            <person name="Submissions S."/>
        </authorList>
    </citation>
    <scope>NUCLEOTIDE SEQUENCE [LARGE SCALE GENOMIC DNA]</scope>
    <source>
        <strain evidence="5">CGMCC 1.10223</strain>
    </source>
</reference>
<dbReference type="PANTHER" id="PTHR43489">
    <property type="entry name" value="ISOMERASE"/>
    <property type="match status" value="1"/>
</dbReference>
<dbReference type="SUPFAM" id="SSF51658">
    <property type="entry name" value="Xylose isomerase-like"/>
    <property type="match status" value="1"/>
</dbReference>
<proteinExistence type="predicted"/>
<dbReference type="EMBL" id="FONN01000022">
    <property type="protein sequence ID" value="SFF27561.1"/>
    <property type="molecule type" value="Genomic_DNA"/>
</dbReference>
<dbReference type="InterPro" id="IPR013022">
    <property type="entry name" value="Xyl_isomerase-like_TIM-brl"/>
</dbReference>
<keyword evidence="5" id="KW-1185">Reference proteome</keyword>
<dbReference type="Gene3D" id="3.20.20.150">
    <property type="entry name" value="Divalent-metal-dependent TIM barrel enzymes"/>
    <property type="match status" value="1"/>
</dbReference>
<dbReference type="InterPro" id="IPR036237">
    <property type="entry name" value="Xyl_isomerase-like_sf"/>
</dbReference>
<dbReference type="PANTHER" id="PTHR43489:SF7">
    <property type="entry name" value="3-DEHYDRO-D-GULOSIDE 4-EPIMERASE-RELATED"/>
    <property type="match status" value="1"/>
</dbReference>
<evidence type="ECO:0000313" key="5">
    <source>
        <dbReference type="Proteomes" id="UP000183410"/>
    </source>
</evidence>
<feature type="coiled-coil region" evidence="2">
    <location>
        <begin position="43"/>
        <end position="70"/>
    </location>
</feature>
<keyword evidence="1 4" id="KW-0413">Isomerase</keyword>
<evidence type="ECO:0000256" key="1">
    <source>
        <dbReference type="ARBA" id="ARBA00023235"/>
    </source>
</evidence>
<dbReference type="GO" id="GO:0016853">
    <property type="term" value="F:isomerase activity"/>
    <property type="evidence" value="ECO:0007669"/>
    <property type="project" value="UniProtKB-KW"/>
</dbReference>
<dbReference type="AlphaFoldDB" id="A0A1I2HGD8"/>
<dbReference type="InterPro" id="IPR050417">
    <property type="entry name" value="Sugar_Epim/Isomerase"/>
</dbReference>
<organism evidence="4 5">
    <name type="scientific">Paenibacillus algorifonticola</name>
    <dbReference type="NCBI Taxonomy" id="684063"/>
    <lineage>
        <taxon>Bacteria</taxon>
        <taxon>Bacillati</taxon>
        <taxon>Bacillota</taxon>
        <taxon>Bacilli</taxon>
        <taxon>Bacillales</taxon>
        <taxon>Paenibacillaceae</taxon>
        <taxon>Paenibacillus</taxon>
    </lineage>
</organism>
<feature type="domain" description="Xylose isomerase-like TIM barrel" evidence="3">
    <location>
        <begin position="21"/>
        <end position="257"/>
    </location>
</feature>
<dbReference type="OrthoDB" id="9782669at2"/>
<protein>
    <submittedName>
        <fullName evidence="4">Hexulose-6-phosphate isomerase</fullName>
    </submittedName>
</protein>
<evidence type="ECO:0000256" key="2">
    <source>
        <dbReference type="SAM" id="Coils"/>
    </source>
</evidence>
<keyword evidence="2" id="KW-0175">Coiled coil</keyword>
<gene>
    <name evidence="4" type="ORF">SAMN04487969_12228</name>
</gene>
<accession>A0A1I2HGD8</accession>
<name>A0A1I2HGD8_9BACL</name>
<evidence type="ECO:0000259" key="3">
    <source>
        <dbReference type="Pfam" id="PF01261"/>
    </source>
</evidence>
<evidence type="ECO:0000313" key="4">
    <source>
        <dbReference type="EMBL" id="SFF27561.1"/>
    </source>
</evidence>